<sequence length="287" mass="32790">MFVCNQKTGLYWFNSQCTFCDDEYNLIGLLFGLAIYNNVLVDVRFPTLLYTKLLARPAVFEELGQLDMSLYRSLVDLLECEDDVESIFCYTFQVSYKDAYGNTHTEVLIPNGENIPVTNANKKEFVFLYADFLLNQVIKRQFEAFKAGFFLVANCSLLRRICLPHEVEEMVCGVLDLNFDLLSKAARYQNGYNAKSATIEDFWTVAKAMSVEEKKMLLQFITGSDRVPVGGLLKLEVIIARNGDDKLRLPTAHTCYNILLLPDYGDLNVMRERLMKAISYSRGFGLQ</sequence>
<keyword evidence="6 7" id="KW-0833">Ubl conjugation pathway</keyword>
<evidence type="ECO:0000256" key="1">
    <source>
        <dbReference type="ARBA" id="ARBA00000885"/>
    </source>
</evidence>
<dbReference type="SMART" id="SM00119">
    <property type="entry name" value="HECTc"/>
    <property type="match status" value="1"/>
</dbReference>
<accession>A0A0N4VMG6</accession>
<dbReference type="Proteomes" id="UP000274131">
    <property type="component" value="Unassembled WGS sequence"/>
</dbReference>
<organism evidence="11">
    <name type="scientific">Enterobius vermicularis</name>
    <name type="common">Human pinworm</name>
    <dbReference type="NCBI Taxonomy" id="51028"/>
    <lineage>
        <taxon>Eukaryota</taxon>
        <taxon>Metazoa</taxon>
        <taxon>Ecdysozoa</taxon>
        <taxon>Nematoda</taxon>
        <taxon>Chromadorea</taxon>
        <taxon>Rhabditida</taxon>
        <taxon>Spirurina</taxon>
        <taxon>Oxyuridomorpha</taxon>
        <taxon>Oxyuroidea</taxon>
        <taxon>Oxyuridae</taxon>
        <taxon>Enterobius</taxon>
    </lineage>
</organism>
<feature type="active site" description="Glycyl thioester intermediate" evidence="7">
    <location>
        <position position="255"/>
    </location>
</feature>
<name>A0A0N4VMG6_ENTVE</name>
<keyword evidence="5" id="KW-0808">Transferase</keyword>
<feature type="domain" description="HECT" evidence="8">
    <location>
        <begin position="1"/>
        <end position="287"/>
    </location>
</feature>
<dbReference type="FunFam" id="3.30.2410.10:FF:000003">
    <property type="entry name" value="probable E3 ubiquitin-protein ligase HERC4 isoform X1"/>
    <property type="match status" value="1"/>
</dbReference>
<comment type="subcellular location">
    <subcellularLocation>
        <location evidence="2">Cytoplasm</location>
    </subcellularLocation>
</comment>
<dbReference type="InterPro" id="IPR035983">
    <property type="entry name" value="Hect_E3_ubiquitin_ligase"/>
</dbReference>
<evidence type="ECO:0000313" key="10">
    <source>
        <dbReference type="Proteomes" id="UP000274131"/>
    </source>
</evidence>
<dbReference type="InterPro" id="IPR044611">
    <property type="entry name" value="E3A/B/C-like"/>
</dbReference>
<evidence type="ECO:0000256" key="6">
    <source>
        <dbReference type="ARBA" id="ARBA00022786"/>
    </source>
</evidence>
<comment type="catalytic activity">
    <reaction evidence="1">
        <text>S-ubiquitinyl-[E2 ubiquitin-conjugating enzyme]-L-cysteine + [acceptor protein]-L-lysine = [E2 ubiquitin-conjugating enzyme]-L-cysteine + N(6)-ubiquitinyl-[acceptor protein]-L-lysine.</text>
        <dbReference type="EC" id="2.3.2.26"/>
    </reaction>
</comment>
<keyword evidence="4" id="KW-0963">Cytoplasm</keyword>
<reference evidence="11" key="1">
    <citation type="submission" date="2017-02" db="UniProtKB">
        <authorList>
            <consortium name="WormBaseParasite"/>
        </authorList>
    </citation>
    <scope>IDENTIFICATION</scope>
</reference>
<dbReference type="Pfam" id="PF00632">
    <property type="entry name" value="HECT"/>
    <property type="match status" value="1"/>
</dbReference>
<dbReference type="EC" id="2.3.2.26" evidence="3"/>
<reference evidence="9 10" key="2">
    <citation type="submission" date="2018-10" db="EMBL/GenBank/DDBJ databases">
        <authorList>
            <consortium name="Pathogen Informatics"/>
        </authorList>
    </citation>
    <scope>NUCLEOTIDE SEQUENCE [LARGE SCALE GENOMIC DNA]</scope>
</reference>
<proteinExistence type="predicted"/>
<evidence type="ECO:0000259" key="8">
    <source>
        <dbReference type="PROSITE" id="PS50237"/>
    </source>
</evidence>
<evidence type="ECO:0000313" key="11">
    <source>
        <dbReference type="WBParaSite" id="EVEC_0001212401-mRNA-1"/>
    </source>
</evidence>
<protein>
    <recommendedName>
        <fullName evidence="3">HECT-type E3 ubiquitin transferase</fullName>
        <ecNumber evidence="3">2.3.2.26</ecNumber>
    </recommendedName>
</protein>
<dbReference type="GO" id="GO:0005737">
    <property type="term" value="C:cytoplasm"/>
    <property type="evidence" value="ECO:0007669"/>
    <property type="project" value="UniProtKB-SubCell"/>
</dbReference>
<dbReference type="OrthoDB" id="5981550at2759"/>
<evidence type="ECO:0000256" key="7">
    <source>
        <dbReference type="PROSITE-ProRule" id="PRU00104"/>
    </source>
</evidence>
<evidence type="ECO:0000256" key="3">
    <source>
        <dbReference type="ARBA" id="ARBA00012485"/>
    </source>
</evidence>
<evidence type="ECO:0000313" key="9">
    <source>
        <dbReference type="EMBL" id="VDD96611.1"/>
    </source>
</evidence>
<dbReference type="Gene3D" id="3.30.2160.10">
    <property type="entry name" value="Hect, E3 ligase catalytic domain"/>
    <property type="match status" value="1"/>
</dbReference>
<keyword evidence="10" id="KW-1185">Reference proteome</keyword>
<dbReference type="PROSITE" id="PS50237">
    <property type="entry name" value="HECT"/>
    <property type="match status" value="1"/>
</dbReference>
<evidence type="ECO:0000256" key="2">
    <source>
        <dbReference type="ARBA" id="ARBA00004496"/>
    </source>
</evidence>
<evidence type="ECO:0000256" key="4">
    <source>
        <dbReference type="ARBA" id="ARBA00022490"/>
    </source>
</evidence>
<dbReference type="AlphaFoldDB" id="A0A0N4VMG6"/>
<dbReference type="Gene3D" id="3.30.2410.10">
    <property type="entry name" value="Hect, E3 ligase catalytic domain"/>
    <property type="match status" value="1"/>
</dbReference>
<evidence type="ECO:0000256" key="5">
    <source>
        <dbReference type="ARBA" id="ARBA00022679"/>
    </source>
</evidence>
<dbReference type="PANTHER" id="PTHR45700">
    <property type="entry name" value="UBIQUITIN-PROTEIN LIGASE E3C"/>
    <property type="match status" value="1"/>
</dbReference>
<dbReference type="STRING" id="51028.A0A0N4VMG6"/>
<dbReference type="SUPFAM" id="SSF56204">
    <property type="entry name" value="Hect, E3 ligase catalytic domain"/>
    <property type="match status" value="1"/>
</dbReference>
<dbReference type="FunFam" id="3.30.2160.10:FF:000004">
    <property type="entry name" value="probable E3 ubiquitin-protein ligase HERC4 isoform X1"/>
    <property type="match status" value="1"/>
</dbReference>
<dbReference type="PANTHER" id="PTHR45700:SF8">
    <property type="entry name" value="HECT-TYPE E3 UBIQUITIN TRANSFERASE"/>
    <property type="match status" value="1"/>
</dbReference>
<dbReference type="WBParaSite" id="EVEC_0001212401-mRNA-1">
    <property type="protein sequence ID" value="EVEC_0001212401-mRNA-1"/>
    <property type="gene ID" value="EVEC_0001212401"/>
</dbReference>
<gene>
    <name evidence="9" type="ORF">EVEC_LOCUS11362</name>
</gene>
<dbReference type="InterPro" id="IPR000569">
    <property type="entry name" value="HECT_dom"/>
</dbReference>
<dbReference type="EMBL" id="UXUI01011930">
    <property type="protein sequence ID" value="VDD96611.1"/>
    <property type="molecule type" value="Genomic_DNA"/>
</dbReference>
<dbReference type="GO" id="GO:0061630">
    <property type="term" value="F:ubiquitin protein ligase activity"/>
    <property type="evidence" value="ECO:0007669"/>
    <property type="project" value="UniProtKB-EC"/>
</dbReference>
<dbReference type="GO" id="GO:0000209">
    <property type="term" value="P:protein polyubiquitination"/>
    <property type="evidence" value="ECO:0007669"/>
    <property type="project" value="InterPro"/>
</dbReference>